<dbReference type="GO" id="GO:0016020">
    <property type="term" value="C:membrane"/>
    <property type="evidence" value="ECO:0007669"/>
    <property type="project" value="UniProtKB-SubCell"/>
</dbReference>
<dbReference type="InterPro" id="IPR004841">
    <property type="entry name" value="AA-permease/SLC12A_dom"/>
</dbReference>
<dbReference type="Pfam" id="PF00324">
    <property type="entry name" value="AA_permease"/>
    <property type="match status" value="1"/>
</dbReference>
<dbReference type="Proteomes" id="UP000054279">
    <property type="component" value="Unassembled WGS sequence"/>
</dbReference>
<organism evidence="7 8">
    <name type="scientific">Sphaerobolus stellatus (strain SS14)</name>
    <dbReference type="NCBI Taxonomy" id="990650"/>
    <lineage>
        <taxon>Eukaryota</taxon>
        <taxon>Fungi</taxon>
        <taxon>Dikarya</taxon>
        <taxon>Basidiomycota</taxon>
        <taxon>Agaricomycotina</taxon>
        <taxon>Agaricomycetes</taxon>
        <taxon>Phallomycetidae</taxon>
        <taxon>Geastrales</taxon>
        <taxon>Sphaerobolaceae</taxon>
        <taxon>Sphaerobolus</taxon>
    </lineage>
</organism>
<evidence type="ECO:0000256" key="2">
    <source>
        <dbReference type="ARBA" id="ARBA00022692"/>
    </source>
</evidence>
<dbReference type="AlphaFoldDB" id="A0A0C9VH07"/>
<accession>A0A0C9VH07</accession>
<dbReference type="Gene3D" id="1.20.1740.10">
    <property type="entry name" value="Amino acid/polyamine transporter I"/>
    <property type="match status" value="1"/>
</dbReference>
<name>A0A0C9VH07_SPHS4</name>
<evidence type="ECO:0000313" key="7">
    <source>
        <dbReference type="EMBL" id="KIJ46314.1"/>
    </source>
</evidence>
<dbReference type="PANTHER" id="PTHR43341">
    <property type="entry name" value="AMINO ACID PERMEASE"/>
    <property type="match status" value="1"/>
</dbReference>
<dbReference type="GO" id="GO:0015171">
    <property type="term" value="F:amino acid transmembrane transporter activity"/>
    <property type="evidence" value="ECO:0007669"/>
    <property type="project" value="TreeGrafter"/>
</dbReference>
<dbReference type="InterPro" id="IPR050524">
    <property type="entry name" value="APC_YAT"/>
</dbReference>
<proteinExistence type="predicted"/>
<evidence type="ECO:0000256" key="1">
    <source>
        <dbReference type="ARBA" id="ARBA00004141"/>
    </source>
</evidence>
<evidence type="ECO:0000256" key="5">
    <source>
        <dbReference type="SAM" id="Phobius"/>
    </source>
</evidence>
<sequence>MSERSIEKDISAVIQNQPLSEDGPGIASDLGPGLRRQLKNRHIAMITIGGVIGTGLFLGTAGPLRNGGPVGLALGYIV</sequence>
<dbReference type="PANTHER" id="PTHR43341:SF20">
    <property type="entry name" value="AAT FAMILY AMINO ACID TRANSPORTER"/>
    <property type="match status" value="1"/>
</dbReference>
<evidence type="ECO:0000256" key="3">
    <source>
        <dbReference type="ARBA" id="ARBA00022989"/>
    </source>
</evidence>
<dbReference type="EMBL" id="KN837108">
    <property type="protein sequence ID" value="KIJ46314.1"/>
    <property type="molecule type" value="Genomic_DNA"/>
</dbReference>
<evidence type="ECO:0000256" key="4">
    <source>
        <dbReference type="ARBA" id="ARBA00023136"/>
    </source>
</evidence>
<gene>
    <name evidence="7" type="ORF">M422DRAFT_250362</name>
</gene>
<dbReference type="HOGENOM" id="CLU_2623586_0_0_1"/>
<feature type="domain" description="Amino acid permease/ SLC12A" evidence="6">
    <location>
        <begin position="42"/>
        <end position="77"/>
    </location>
</feature>
<evidence type="ECO:0000259" key="6">
    <source>
        <dbReference type="Pfam" id="PF00324"/>
    </source>
</evidence>
<dbReference type="OrthoDB" id="2268893at2759"/>
<protein>
    <submittedName>
        <fullName evidence="7">Unplaced genomic scaffold SPHSTscaffold_33, whole genome shotgun sequence</fullName>
    </submittedName>
</protein>
<keyword evidence="2 5" id="KW-0812">Transmembrane</keyword>
<feature type="transmembrane region" description="Helical" evidence="5">
    <location>
        <begin position="43"/>
        <end position="64"/>
    </location>
</feature>
<evidence type="ECO:0000313" key="8">
    <source>
        <dbReference type="Proteomes" id="UP000054279"/>
    </source>
</evidence>
<keyword evidence="8" id="KW-1185">Reference proteome</keyword>
<comment type="subcellular location">
    <subcellularLocation>
        <location evidence="1">Membrane</location>
        <topology evidence="1">Multi-pass membrane protein</topology>
    </subcellularLocation>
</comment>
<reference evidence="7 8" key="1">
    <citation type="submission" date="2014-06" db="EMBL/GenBank/DDBJ databases">
        <title>Evolutionary Origins and Diversification of the Mycorrhizal Mutualists.</title>
        <authorList>
            <consortium name="DOE Joint Genome Institute"/>
            <consortium name="Mycorrhizal Genomics Consortium"/>
            <person name="Kohler A."/>
            <person name="Kuo A."/>
            <person name="Nagy L.G."/>
            <person name="Floudas D."/>
            <person name="Copeland A."/>
            <person name="Barry K.W."/>
            <person name="Cichocki N."/>
            <person name="Veneault-Fourrey C."/>
            <person name="LaButti K."/>
            <person name="Lindquist E.A."/>
            <person name="Lipzen A."/>
            <person name="Lundell T."/>
            <person name="Morin E."/>
            <person name="Murat C."/>
            <person name="Riley R."/>
            <person name="Ohm R."/>
            <person name="Sun H."/>
            <person name="Tunlid A."/>
            <person name="Henrissat B."/>
            <person name="Grigoriev I.V."/>
            <person name="Hibbett D.S."/>
            <person name="Martin F."/>
        </authorList>
    </citation>
    <scope>NUCLEOTIDE SEQUENCE [LARGE SCALE GENOMIC DNA]</scope>
    <source>
        <strain evidence="7 8">SS14</strain>
    </source>
</reference>
<keyword evidence="3 5" id="KW-1133">Transmembrane helix</keyword>
<keyword evidence="4 5" id="KW-0472">Membrane</keyword>